<sequence length="345" mass="38694">MRGRAVLFVASIQVFCAKAALTGPLLDAYADLRDRRIHEMVFACGDDLYRLQRGSFLNRTPTLEVQQDLTWTPVDGVGYEDLGISNIPGVSVFEINLSELDQARAPGNSKPFLGQYITTQSFGLLDLGGKHFATRQVAFLPTVDKIRGPSNSQLDLSKGTMETTNLFSHEVDLVPPEPPYLSFTSFCSEPHLPDDPETLRVLQDRETPDYTAYISCMKGWTDELSILGLNVVSLRERLATSELGFSGCDSEYQSRMSQGPRIVGELWDGVPLYEWDKPEKDYTEYRSCVRSVLADMPHWDTAVENVIRDSNLIVYLLAVEHQPILSITPQALRTESHCLLVRRGE</sequence>
<proteinExistence type="predicted"/>
<keyword evidence="3" id="KW-1185">Reference proteome</keyword>
<gene>
    <name evidence="2" type="ORF">STA1M1_33320</name>
</gene>
<feature type="chain" id="PRO_5047439634" evidence="1">
    <location>
        <begin position="20"/>
        <end position="345"/>
    </location>
</feature>
<name>A0ABQ5LXW5_9RHOB</name>
<comment type="caution">
    <text evidence="2">The sequence shown here is derived from an EMBL/GenBank/DDBJ whole genome shotgun (WGS) entry which is preliminary data.</text>
</comment>
<evidence type="ECO:0000313" key="3">
    <source>
        <dbReference type="Proteomes" id="UP001144205"/>
    </source>
</evidence>
<keyword evidence="1" id="KW-0732">Signal</keyword>
<evidence type="ECO:0000256" key="1">
    <source>
        <dbReference type="SAM" id="SignalP"/>
    </source>
</evidence>
<reference evidence="2" key="1">
    <citation type="journal article" date="2023" name="Int. J. Syst. Evol. Microbiol.">
        <title>Sinisalibacter aestuarii sp. nov., isolated from estuarine sediment of the Arakawa River.</title>
        <authorList>
            <person name="Arafat S.T."/>
            <person name="Hirano S."/>
            <person name="Sato A."/>
            <person name="Takeuchi K."/>
            <person name="Yasuda T."/>
            <person name="Terahara T."/>
            <person name="Hamada M."/>
            <person name="Kobayashi T."/>
        </authorList>
    </citation>
    <scope>NUCLEOTIDE SEQUENCE</scope>
    <source>
        <strain evidence="2">B-399</strain>
    </source>
</reference>
<evidence type="ECO:0000313" key="2">
    <source>
        <dbReference type="EMBL" id="GKY89463.1"/>
    </source>
</evidence>
<feature type="signal peptide" evidence="1">
    <location>
        <begin position="1"/>
        <end position="19"/>
    </location>
</feature>
<protein>
    <submittedName>
        <fullName evidence="2">Uncharacterized protein</fullName>
    </submittedName>
</protein>
<accession>A0ABQ5LXW5</accession>
<organism evidence="2 3">
    <name type="scientific">Sinisalibacter aestuarii</name>
    <dbReference type="NCBI Taxonomy" id="2949426"/>
    <lineage>
        <taxon>Bacteria</taxon>
        <taxon>Pseudomonadati</taxon>
        <taxon>Pseudomonadota</taxon>
        <taxon>Alphaproteobacteria</taxon>
        <taxon>Rhodobacterales</taxon>
        <taxon>Roseobacteraceae</taxon>
        <taxon>Sinisalibacter</taxon>
    </lineage>
</organism>
<dbReference type="Proteomes" id="UP001144205">
    <property type="component" value="Unassembled WGS sequence"/>
</dbReference>
<dbReference type="EMBL" id="BROH01000012">
    <property type="protein sequence ID" value="GKY89463.1"/>
    <property type="molecule type" value="Genomic_DNA"/>
</dbReference>
<dbReference type="RefSeq" id="WP_281843486.1">
    <property type="nucleotide sequence ID" value="NZ_BROH01000012.1"/>
</dbReference>